<dbReference type="GO" id="GO:0008641">
    <property type="term" value="F:ubiquitin-like modifier activating enzyme activity"/>
    <property type="evidence" value="ECO:0007669"/>
    <property type="project" value="InterPro"/>
</dbReference>
<name>A0A2M8LIL8_9BACT</name>
<gene>
    <name evidence="2" type="ORF">COV05_00080</name>
</gene>
<dbReference type="EMBL" id="PFEU01000001">
    <property type="protein sequence ID" value="PJE77293.1"/>
    <property type="molecule type" value="Genomic_DNA"/>
</dbReference>
<feature type="domain" description="THIF-type NAD/FAD binding fold" evidence="1">
    <location>
        <begin position="27"/>
        <end position="125"/>
    </location>
</feature>
<evidence type="ECO:0000313" key="3">
    <source>
        <dbReference type="Proteomes" id="UP000231436"/>
    </source>
</evidence>
<comment type="caution">
    <text evidence="2">The sequence shown here is derived from an EMBL/GenBank/DDBJ whole genome shotgun (WGS) entry which is preliminary data.</text>
</comment>
<dbReference type="Gene3D" id="3.40.50.720">
    <property type="entry name" value="NAD(P)-binding Rossmann-like Domain"/>
    <property type="match status" value="1"/>
</dbReference>
<evidence type="ECO:0000259" key="1">
    <source>
        <dbReference type="Pfam" id="PF00899"/>
    </source>
</evidence>
<dbReference type="AlphaFoldDB" id="A0A2M8LIL8"/>
<protein>
    <recommendedName>
        <fullName evidence="1">THIF-type NAD/FAD binding fold domain-containing protein</fullName>
    </recommendedName>
</protein>
<dbReference type="SUPFAM" id="SSF69572">
    <property type="entry name" value="Activating enzymes of the ubiquitin-like proteins"/>
    <property type="match status" value="1"/>
</dbReference>
<dbReference type="InterPro" id="IPR000594">
    <property type="entry name" value="ThiF_NAD_FAD-bd"/>
</dbReference>
<dbReference type="Pfam" id="PF00899">
    <property type="entry name" value="ThiF"/>
    <property type="match status" value="1"/>
</dbReference>
<evidence type="ECO:0000313" key="2">
    <source>
        <dbReference type="EMBL" id="PJE77293.1"/>
    </source>
</evidence>
<reference evidence="3" key="1">
    <citation type="submission" date="2017-09" db="EMBL/GenBank/DDBJ databases">
        <title>Depth-based differentiation of microbial function through sediment-hosted aquifers and enrichment of novel symbionts in the deep terrestrial subsurface.</title>
        <authorList>
            <person name="Probst A.J."/>
            <person name="Ladd B."/>
            <person name="Jarett J.K."/>
            <person name="Geller-Mcgrath D.E."/>
            <person name="Sieber C.M.K."/>
            <person name="Emerson J.B."/>
            <person name="Anantharaman K."/>
            <person name="Thomas B.C."/>
            <person name="Malmstrom R."/>
            <person name="Stieglmeier M."/>
            <person name="Klingl A."/>
            <person name="Woyke T."/>
            <person name="Ryan C.M."/>
            <person name="Banfield J.F."/>
        </authorList>
    </citation>
    <scope>NUCLEOTIDE SEQUENCE [LARGE SCALE GENOMIC DNA]</scope>
</reference>
<organism evidence="2 3">
    <name type="scientific">Candidatus Uhrbacteria bacterium CG10_big_fil_rev_8_21_14_0_10_48_16</name>
    <dbReference type="NCBI Taxonomy" id="1975038"/>
    <lineage>
        <taxon>Bacteria</taxon>
        <taxon>Candidatus Uhriibacteriota</taxon>
    </lineage>
</organism>
<sequence>MRPELAGEQHLNFDQQDKLFDPKLARPVTVLGAGSVGSQVVQMLAQIGVTDLTVYDADDVASHNICMSAFRISDLGRWKVEALADIVADKSGVQIKPIRRMWNGETLRGSVVCCVDSMDVRGAIWTKVRQNPLVNIFVDTRIAKEFVAVYAIDPTNADHVALYESRLYPSSEAVRPMCGEHGIIYVSSLAACAATARLTQSWKGGTTPPLFEMLVGSLHQIT</sequence>
<proteinExistence type="predicted"/>
<accession>A0A2M8LIL8</accession>
<dbReference type="InterPro" id="IPR035985">
    <property type="entry name" value="Ubiquitin-activating_enz"/>
</dbReference>
<dbReference type="Proteomes" id="UP000231436">
    <property type="component" value="Unassembled WGS sequence"/>
</dbReference>